<feature type="domain" description="OCEL" evidence="8">
    <location>
        <begin position="396"/>
        <end position="507"/>
    </location>
</feature>
<dbReference type="GO" id="GO:0003746">
    <property type="term" value="F:translation elongation factor activity"/>
    <property type="evidence" value="ECO:0007669"/>
    <property type="project" value="UniProtKB-KW"/>
</dbReference>
<dbReference type="Proteomes" id="UP000000311">
    <property type="component" value="Unassembled WGS sequence"/>
</dbReference>
<keyword evidence="5" id="KW-0539">Nucleus</keyword>
<dbReference type="InterPro" id="IPR036390">
    <property type="entry name" value="WH_DNA-bd_sf"/>
</dbReference>
<dbReference type="GO" id="GO:0006368">
    <property type="term" value="P:transcription elongation by RNA polymerase II"/>
    <property type="evidence" value="ECO:0007669"/>
    <property type="project" value="InterPro"/>
</dbReference>
<dbReference type="AlphaFoldDB" id="E1ZUX4"/>
<dbReference type="STRING" id="104421.E1ZUX4"/>
<evidence type="ECO:0000256" key="7">
    <source>
        <dbReference type="SAM" id="MobiDB-lite"/>
    </source>
</evidence>
<dbReference type="SUPFAM" id="SSF46785">
    <property type="entry name" value="Winged helix' DNA-binding domain"/>
    <property type="match status" value="1"/>
</dbReference>
<keyword evidence="9" id="KW-0251">Elongation factor</keyword>
<feature type="compositionally biased region" description="Low complexity" evidence="7">
    <location>
        <begin position="262"/>
        <end position="276"/>
    </location>
</feature>
<dbReference type="PROSITE" id="PS51980">
    <property type="entry name" value="OCEL"/>
    <property type="match status" value="1"/>
</dbReference>
<name>E1ZUX4_CAMFO</name>
<reference evidence="9 10" key="1">
    <citation type="journal article" date="2010" name="Science">
        <title>Genomic comparison of the ants Camponotus floridanus and Harpegnathos saltator.</title>
        <authorList>
            <person name="Bonasio R."/>
            <person name="Zhang G."/>
            <person name="Ye C."/>
            <person name="Mutti N.S."/>
            <person name="Fang X."/>
            <person name="Qin N."/>
            <person name="Donahue G."/>
            <person name="Yang P."/>
            <person name="Li Q."/>
            <person name="Li C."/>
            <person name="Zhang P."/>
            <person name="Huang Z."/>
            <person name="Berger S.L."/>
            <person name="Reinberg D."/>
            <person name="Wang J."/>
            <person name="Liebig J."/>
        </authorList>
    </citation>
    <scope>NUCLEOTIDE SEQUENCE [LARGE SCALE GENOMIC DNA]</scope>
    <source>
        <strain evidence="10">C129</strain>
    </source>
</reference>
<dbReference type="PANTHER" id="PTHR23288">
    <property type="entry name" value="OCCLUDIN AND RNA POLYMERASE II ELONGATION FACTOR ELL"/>
    <property type="match status" value="1"/>
</dbReference>
<protein>
    <submittedName>
        <fullName evidence="9">RNA polymerase II elongation factor ELL</fullName>
    </submittedName>
</protein>
<evidence type="ECO:0000259" key="8">
    <source>
        <dbReference type="PROSITE" id="PS51980"/>
    </source>
</evidence>
<dbReference type="PANTHER" id="PTHR23288:SF17">
    <property type="entry name" value="RNA POLYMERASE II ELONGATION FACTOR ELL"/>
    <property type="match status" value="1"/>
</dbReference>
<dbReference type="SUPFAM" id="SSF144292">
    <property type="entry name" value="occludin/ELL-like"/>
    <property type="match status" value="1"/>
</dbReference>
<feature type="compositionally biased region" description="Gly residues" evidence="7">
    <location>
        <begin position="195"/>
        <end position="205"/>
    </location>
</feature>
<dbReference type="Pfam" id="PF07303">
    <property type="entry name" value="Occludin_ELL"/>
    <property type="match status" value="1"/>
</dbReference>
<dbReference type="InParanoid" id="E1ZUX4"/>
<accession>E1ZUX4</accession>
<organism evidence="10">
    <name type="scientific">Camponotus floridanus</name>
    <name type="common">Florida carpenter ant</name>
    <dbReference type="NCBI Taxonomy" id="104421"/>
    <lineage>
        <taxon>Eukaryota</taxon>
        <taxon>Metazoa</taxon>
        <taxon>Ecdysozoa</taxon>
        <taxon>Arthropoda</taxon>
        <taxon>Hexapoda</taxon>
        <taxon>Insecta</taxon>
        <taxon>Pterygota</taxon>
        <taxon>Neoptera</taxon>
        <taxon>Endopterygota</taxon>
        <taxon>Hymenoptera</taxon>
        <taxon>Apocrita</taxon>
        <taxon>Aculeata</taxon>
        <taxon>Formicoidea</taxon>
        <taxon>Formicidae</taxon>
        <taxon>Formicinae</taxon>
        <taxon>Camponotus</taxon>
    </lineage>
</organism>
<evidence type="ECO:0000313" key="9">
    <source>
        <dbReference type="EMBL" id="EFN75009.1"/>
    </source>
</evidence>
<dbReference type="GO" id="GO:0008023">
    <property type="term" value="C:transcription elongation factor complex"/>
    <property type="evidence" value="ECO:0007669"/>
    <property type="project" value="InterPro"/>
</dbReference>
<keyword evidence="9" id="KW-0648">Protein biosynthesis</keyword>
<feature type="region of interest" description="Disordered" evidence="7">
    <location>
        <begin position="80"/>
        <end position="165"/>
    </location>
</feature>
<dbReference type="InterPro" id="IPR019464">
    <property type="entry name" value="ELL_N"/>
</dbReference>
<feature type="compositionally biased region" description="Basic and acidic residues" evidence="7">
    <location>
        <begin position="305"/>
        <end position="337"/>
    </location>
</feature>
<proteinExistence type="inferred from homology"/>
<evidence type="ECO:0000256" key="4">
    <source>
        <dbReference type="ARBA" id="ARBA00023163"/>
    </source>
</evidence>
<dbReference type="OMA" id="CGRSSAM"/>
<dbReference type="InterPro" id="IPR010844">
    <property type="entry name" value="Occludin_ELL"/>
</dbReference>
<feature type="compositionally biased region" description="Low complexity" evidence="7">
    <location>
        <begin position="90"/>
        <end position="106"/>
    </location>
</feature>
<dbReference type="FunCoup" id="E1ZUX4">
    <property type="interactions" value="1142"/>
</dbReference>
<evidence type="ECO:0000256" key="3">
    <source>
        <dbReference type="ARBA" id="ARBA00023015"/>
    </source>
</evidence>
<feature type="compositionally biased region" description="Low complexity" evidence="7">
    <location>
        <begin position="206"/>
        <end position="217"/>
    </location>
</feature>
<dbReference type="GO" id="GO:0032968">
    <property type="term" value="P:positive regulation of transcription elongation by RNA polymerase II"/>
    <property type="evidence" value="ECO:0007669"/>
    <property type="project" value="TreeGrafter"/>
</dbReference>
<dbReference type="GO" id="GO:0000987">
    <property type="term" value="F:cis-regulatory region sequence-specific DNA binding"/>
    <property type="evidence" value="ECO:0007669"/>
    <property type="project" value="TreeGrafter"/>
</dbReference>
<keyword evidence="4" id="KW-0804">Transcription</keyword>
<dbReference type="Gene3D" id="1.10.10.2670">
    <property type="entry name" value="E3 ubiquitin-protein ligase"/>
    <property type="match status" value="1"/>
</dbReference>
<dbReference type="InterPro" id="IPR042065">
    <property type="entry name" value="E3_ELL-like"/>
</dbReference>
<evidence type="ECO:0000256" key="1">
    <source>
        <dbReference type="ARBA" id="ARBA00004123"/>
    </source>
</evidence>
<evidence type="ECO:0000256" key="6">
    <source>
        <dbReference type="PROSITE-ProRule" id="PRU01324"/>
    </source>
</evidence>
<evidence type="ECO:0000256" key="5">
    <source>
        <dbReference type="ARBA" id="ARBA00023242"/>
    </source>
</evidence>
<gene>
    <name evidence="9" type="ORF">EAG_07804</name>
</gene>
<sequence>MRRPLKERLIHVLALRPYKKPELYDRINKEGLREKEKSIMMTILKQVAYMRDNTYHLQRHIWNDVQEDWPFYTEQEKTMLRRRKPQNLTPPGSSDGSSGSGQSPNSIHAGSPPAITAPPHNKRPGYYQGNDGVTTKKTRISHYKKPEPISFIPAGEKVSGSSSYSNNNSGISAAAGGERAAGGNSGCVVNSSSASGGGGGSGSGAGSTSNSSSKNGAGLDGWESRQHPQRERSSRADYRAERTANSDVPRGAGNGCGALAVPSGSSRPSYLTSSPSDSERNSHHQSGGHGRDDNVSANTGSGTNDIDRKDRNDRSDKGDRSRDAMREERNRVRECRNRSSAANDTNDVNDATLFAQSEASSSGAHIYNINASSTDVMMISLPTDELERPGSPREYPDYLTYYTTISNAIEKRRYKEEFYANYDEYRKLHSKVVVIANRFTSLYEQLQEYRKSGNLTEIEIITEQMKREYKEIKQDIVYQQMKKRFHYLHDKLSHIKRLILEYESENTVDTMSIATNVDSGMVSTTTAGTNVNIGDLDNQHY</sequence>
<feature type="compositionally biased region" description="Polar residues" evidence="7">
    <location>
        <begin position="295"/>
        <end position="304"/>
    </location>
</feature>
<feature type="region of interest" description="Disordered" evidence="7">
    <location>
        <begin position="190"/>
        <end position="347"/>
    </location>
</feature>
<comment type="similarity">
    <text evidence="2 6">Belongs to the ELL/occludin family.</text>
</comment>
<dbReference type="EMBL" id="GL434326">
    <property type="protein sequence ID" value="EFN75009.1"/>
    <property type="molecule type" value="Genomic_DNA"/>
</dbReference>
<evidence type="ECO:0000313" key="10">
    <source>
        <dbReference type="Proteomes" id="UP000000311"/>
    </source>
</evidence>
<dbReference type="InterPro" id="IPR031176">
    <property type="entry name" value="ELL/occludin"/>
</dbReference>
<keyword evidence="3" id="KW-0805">Transcription regulation</keyword>
<dbReference type="Gene3D" id="6.10.140.340">
    <property type="match status" value="1"/>
</dbReference>
<dbReference type="Pfam" id="PF10390">
    <property type="entry name" value="ELL"/>
    <property type="match status" value="1"/>
</dbReference>
<dbReference type="GO" id="GO:0042795">
    <property type="term" value="P:snRNA transcription by RNA polymerase II"/>
    <property type="evidence" value="ECO:0007669"/>
    <property type="project" value="TreeGrafter"/>
</dbReference>
<comment type="subcellular location">
    <subcellularLocation>
        <location evidence="1">Nucleus</location>
    </subcellularLocation>
</comment>
<keyword evidence="10" id="KW-1185">Reference proteome</keyword>
<dbReference type="OrthoDB" id="6284217at2759"/>
<evidence type="ECO:0000256" key="2">
    <source>
        <dbReference type="ARBA" id="ARBA00009171"/>
    </source>
</evidence>
<feature type="compositionally biased region" description="Basic and acidic residues" evidence="7">
    <location>
        <begin position="222"/>
        <end position="244"/>
    </location>
</feature>